<dbReference type="Pfam" id="PF00072">
    <property type="entry name" value="Response_reg"/>
    <property type="match status" value="1"/>
</dbReference>
<dbReference type="SUPFAM" id="SSF46689">
    <property type="entry name" value="Homeodomain-like"/>
    <property type="match status" value="1"/>
</dbReference>
<dbReference type="Gene3D" id="1.10.8.60">
    <property type="match status" value="1"/>
</dbReference>
<dbReference type="Gene3D" id="1.10.10.60">
    <property type="entry name" value="Homeodomain-like"/>
    <property type="match status" value="1"/>
</dbReference>
<feature type="domain" description="Response regulatory" evidence="9">
    <location>
        <begin position="9"/>
        <end position="123"/>
    </location>
</feature>
<dbReference type="SUPFAM" id="SSF52172">
    <property type="entry name" value="CheY-like"/>
    <property type="match status" value="1"/>
</dbReference>
<dbReference type="InterPro" id="IPR003593">
    <property type="entry name" value="AAA+_ATPase"/>
</dbReference>
<proteinExistence type="predicted"/>
<evidence type="ECO:0000259" key="8">
    <source>
        <dbReference type="PROSITE" id="PS50045"/>
    </source>
</evidence>
<evidence type="ECO:0000256" key="4">
    <source>
        <dbReference type="ARBA" id="ARBA00023012"/>
    </source>
</evidence>
<dbReference type="InterPro" id="IPR025662">
    <property type="entry name" value="Sigma_54_int_dom_ATP-bd_1"/>
</dbReference>
<dbReference type="SUPFAM" id="SSF52540">
    <property type="entry name" value="P-loop containing nucleoside triphosphate hydrolases"/>
    <property type="match status" value="1"/>
</dbReference>
<keyword evidence="5" id="KW-0805">Transcription regulation</keyword>
<evidence type="ECO:0000256" key="1">
    <source>
        <dbReference type="ARBA" id="ARBA00022553"/>
    </source>
</evidence>
<feature type="modified residue" description="4-aspartylphosphate" evidence="7">
    <location>
        <position position="58"/>
    </location>
</feature>
<protein>
    <submittedName>
        <fullName evidence="10">Sigma-54-dependent Fis family transcriptional regulator</fullName>
    </submittedName>
</protein>
<dbReference type="PANTHER" id="PTHR32071:SF119">
    <property type="entry name" value="SIGMA L-DEPENDENT TRANSCRIPTIONAL REGULATOR YPLP-RELATED"/>
    <property type="match status" value="1"/>
</dbReference>
<feature type="domain" description="Sigma-54 factor interaction" evidence="8">
    <location>
        <begin position="148"/>
        <end position="376"/>
    </location>
</feature>
<evidence type="ECO:0000256" key="7">
    <source>
        <dbReference type="PROSITE-ProRule" id="PRU00169"/>
    </source>
</evidence>
<reference evidence="10" key="1">
    <citation type="submission" date="2021-05" db="EMBL/GenBank/DDBJ databases">
        <title>Complete genome sequence of the cellulolytic planctomycete Telmatocola sphagniphila SP2T and characterization of the first cellulase from planctomycetes.</title>
        <authorList>
            <person name="Rakitin A.L."/>
            <person name="Beletsky A.V."/>
            <person name="Naumoff D.G."/>
            <person name="Kulichevskaya I.S."/>
            <person name="Mardanov A.V."/>
            <person name="Ravin N.V."/>
            <person name="Dedysh S.N."/>
        </authorList>
    </citation>
    <scope>NUCLEOTIDE SEQUENCE</scope>
    <source>
        <strain evidence="10">SP2T</strain>
    </source>
</reference>
<dbReference type="Gene3D" id="3.40.50.2300">
    <property type="match status" value="1"/>
</dbReference>
<dbReference type="InterPro" id="IPR002078">
    <property type="entry name" value="Sigma_54_int"/>
</dbReference>
<dbReference type="CDD" id="cd00009">
    <property type="entry name" value="AAA"/>
    <property type="match status" value="1"/>
</dbReference>
<dbReference type="GO" id="GO:0005524">
    <property type="term" value="F:ATP binding"/>
    <property type="evidence" value="ECO:0007669"/>
    <property type="project" value="UniProtKB-KW"/>
</dbReference>
<dbReference type="Gene3D" id="3.40.50.300">
    <property type="entry name" value="P-loop containing nucleotide triphosphate hydrolases"/>
    <property type="match status" value="1"/>
</dbReference>
<dbReference type="GO" id="GO:0006355">
    <property type="term" value="P:regulation of DNA-templated transcription"/>
    <property type="evidence" value="ECO:0007669"/>
    <property type="project" value="InterPro"/>
</dbReference>
<keyword evidence="2" id="KW-0547">Nucleotide-binding</keyword>
<dbReference type="Proteomes" id="UP000676194">
    <property type="component" value="Chromosome"/>
</dbReference>
<dbReference type="InterPro" id="IPR001789">
    <property type="entry name" value="Sig_transdc_resp-reg_receiver"/>
</dbReference>
<dbReference type="Pfam" id="PF00158">
    <property type="entry name" value="Sigma54_activat"/>
    <property type="match status" value="1"/>
</dbReference>
<dbReference type="PROSITE" id="PS00675">
    <property type="entry name" value="SIGMA54_INTERACT_1"/>
    <property type="match status" value="1"/>
</dbReference>
<dbReference type="AlphaFoldDB" id="A0A8E6EX46"/>
<dbReference type="InterPro" id="IPR009057">
    <property type="entry name" value="Homeodomain-like_sf"/>
</dbReference>
<accession>A0A8E6EX46</accession>
<dbReference type="FunFam" id="3.40.50.300:FF:000006">
    <property type="entry name" value="DNA-binding transcriptional regulator NtrC"/>
    <property type="match status" value="1"/>
</dbReference>
<name>A0A8E6EX46_9BACT</name>
<evidence type="ECO:0000256" key="3">
    <source>
        <dbReference type="ARBA" id="ARBA00022840"/>
    </source>
</evidence>
<dbReference type="KEGG" id="tsph:KIH39_11460"/>
<dbReference type="PANTHER" id="PTHR32071">
    <property type="entry name" value="TRANSCRIPTIONAL REGULATORY PROTEIN"/>
    <property type="match status" value="1"/>
</dbReference>
<evidence type="ECO:0000259" key="9">
    <source>
        <dbReference type="PROSITE" id="PS50110"/>
    </source>
</evidence>
<sequence length="452" mass="51283">MSSKLNDASILIVDDEKIIRETLSEYLEEEGFTVKAVGSGEEALALLAKEFHEILICDINLPGMDGIEVLQRVQRVSPETFVILITAYATVETAIEAFQRGAQDYLIKPIVFDEVTEKLRRLMRVRNLRLENQFLRRELNREASNEFVIGANPKSQAVFQMALKAAPTGTTILIQGESGTGKEILARYIHKHAYSNPEEVRFLPVNCAAIPNEQLESLLFGYRREATDKDQRGVFVHAGKGTVFLDEIGELPASVQAKLLRVIEQKEVLPLGANEPVQVHARIIAATNKDLNKEVENGTFRNDLYYRLNVVSLKLPPLRERKEDIPELVDHFVKKHAARLHHRVQGLTHEAMNLLMHHPWKGNLRELENSIERSLILSDQVLISPAELPPDLDQRAVDPNILDDLSLAMGEYEKLHIERILRQTSDKREAAKRLNIGLSSLYRKIELLKIEI</sequence>
<keyword evidence="11" id="KW-1185">Reference proteome</keyword>
<dbReference type="InterPro" id="IPR058031">
    <property type="entry name" value="AAA_lid_NorR"/>
</dbReference>
<dbReference type="Pfam" id="PF25601">
    <property type="entry name" value="AAA_lid_14"/>
    <property type="match status" value="1"/>
</dbReference>
<dbReference type="SMART" id="SM00448">
    <property type="entry name" value="REC"/>
    <property type="match status" value="1"/>
</dbReference>
<evidence type="ECO:0000256" key="2">
    <source>
        <dbReference type="ARBA" id="ARBA00022741"/>
    </source>
</evidence>
<dbReference type="GO" id="GO:0000160">
    <property type="term" value="P:phosphorelay signal transduction system"/>
    <property type="evidence" value="ECO:0007669"/>
    <property type="project" value="UniProtKB-KW"/>
</dbReference>
<dbReference type="EMBL" id="CP074694">
    <property type="protein sequence ID" value="QVL34492.1"/>
    <property type="molecule type" value="Genomic_DNA"/>
</dbReference>
<dbReference type="RefSeq" id="WP_213499537.1">
    <property type="nucleotide sequence ID" value="NZ_CP074694.1"/>
</dbReference>
<organism evidence="10 11">
    <name type="scientific">Telmatocola sphagniphila</name>
    <dbReference type="NCBI Taxonomy" id="1123043"/>
    <lineage>
        <taxon>Bacteria</taxon>
        <taxon>Pseudomonadati</taxon>
        <taxon>Planctomycetota</taxon>
        <taxon>Planctomycetia</taxon>
        <taxon>Gemmatales</taxon>
        <taxon>Gemmataceae</taxon>
    </lineage>
</organism>
<gene>
    <name evidence="10" type="ORF">KIH39_11460</name>
</gene>
<evidence type="ECO:0000313" key="11">
    <source>
        <dbReference type="Proteomes" id="UP000676194"/>
    </source>
</evidence>
<dbReference type="PROSITE" id="PS50045">
    <property type="entry name" value="SIGMA54_INTERACT_4"/>
    <property type="match status" value="1"/>
</dbReference>
<dbReference type="InterPro" id="IPR011006">
    <property type="entry name" value="CheY-like_superfamily"/>
</dbReference>
<keyword evidence="3" id="KW-0067">ATP-binding</keyword>
<evidence type="ECO:0000313" key="10">
    <source>
        <dbReference type="EMBL" id="QVL34492.1"/>
    </source>
</evidence>
<dbReference type="InterPro" id="IPR027417">
    <property type="entry name" value="P-loop_NTPase"/>
</dbReference>
<keyword evidence="4" id="KW-0902">Two-component regulatory system</keyword>
<dbReference type="SMART" id="SM00382">
    <property type="entry name" value="AAA"/>
    <property type="match status" value="1"/>
</dbReference>
<evidence type="ECO:0000256" key="5">
    <source>
        <dbReference type="ARBA" id="ARBA00023015"/>
    </source>
</evidence>
<dbReference type="PROSITE" id="PS50110">
    <property type="entry name" value="RESPONSE_REGULATORY"/>
    <property type="match status" value="1"/>
</dbReference>
<keyword evidence="6" id="KW-0804">Transcription</keyword>
<dbReference type="FunFam" id="3.40.50.2300:FF:000018">
    <property type="entry name" value="DNA-binding transcriptional regulator NtrC"/>
    <property type="match status" value="1"/>
</dbReference>
<keyword evidence="1 7" id="KW-0597">Phosphoprotein</keyword>
<evidence type="ECO:0000256" key="6">
    <source>
        <dbReference type="ARBA" id="ARBA00023163"/>
    </source>
</evidence>